<keyword evidence="1" id="KW-0732">Signal</keyword>
<dbReference type="STRING" id="1505725.GA0061074_10932"/>
<evidence type="ECO:0000313" key="2">
    <source>
        <dbReference type="EMBL" id="SCC02985.1"/>
    </source>
</evidence>
<feature type="signal peptide" evidence="1">
    <location>
        <begin position="1"/>
        <end position="29"/>
    </location>
</feature>
<dbReference type="Proteomes" id="UP000199268">
    <property type="component" value="Unassembled WGS sequence"/>
</dbReference>
<gene>
    <name evidence="2" type="ORF">GA0061074_10932</name>
</gene>
<protein>
    <submittedName>
        <fullName evidence="2">Uncharacterized protein</fullName>
    </submittedName>
</protein>
<dbReference type="EMBL" id="FMAO01000009">
    <property type="protein sequence ID" value="SCC02985.1"/>
    <property type="molecule type" value="Genomic_DNA"/>
</dbReference>
<proteinExistence type="predicted"/>
<keyword evidence="3" id="KW-1185">Reference proteome</keyword>
<accession>A0A1C4B7V9</accession>
<dbReference type="AlphaFoldDB" id="A0A1C4B7V9"/>
<evidence type="ECO:0000256" key="1">
    <source>
        <dbReference type="SAM" id="SignalP"/>
    </source>
</evidence>
<organism evidence="2 3">
    <name type="scientific">Weissella bombi</name>
    <dbReference type="NCBI Taxonomy" id="1505725"/>
    <lineage>
        <taxon>Bacteria</taxon>
        <taxon>Bacillati</taxon>
        <taxon>Bacillota</taxon>
        <taxon>Bacilli</taxon>
        <taxon>Lactobacillales</taxon>
        <taxon>Lactobacillaceae</taxon>
        <taxon>Weissella</taxon>
    </lineage>
</organism>
<name>A0A1C4B7V9_9LACO</name>
<reference evidence="3" key="1">
    <citation type="submission" date="2016-08" db="EMBL/GenBank/DDBJ databases">
        <authorList>
            <person name="Varghese N."/>
            <person name="Submissions Spin"/>
        </authorList>
    </citation>
    <scope>NUCLEOTIDE SEQUENCE [LARGE SCALE GENOMIC DNA]</scope>
    <source>
        <strain evidence="3">R-53094</strain>
    </source>
</reference>
<sequence>MILKQRYKLWLILPMLLLGLSTSSSLVFADDNQQNNFDTTEFYMGAPDKQKIILLGSTSYLSNPRNSDYMDAKKSGSLYFTTTVGHMRQVLRKAGINLHQVQNPVQNGARVYQIGMLQDLEIMKGNTQLPIYIVKSMMIR</sequence>
<feature type="chain" id="PRO_5008689168" evidence="1">
    <location>
        <begin position="30"/>
        <end position="140"/>
    </location>
</feature>
<evidence type="ECO:0000313" key="3">
    <source>
        <dbReference type="Proteomes" id="UP000199268"/>
    </source>
</evidence>